<feature type="region of interest" description="Disordered" evidence="1">
    <location>
        <begin position="1"/>
        <end position="26"/>
    </location>
</feature>
<organism evidence="3 4">
    <name type="scientific">Lophium mytilinum</name>
    <dbReference type="NCBI Taxonomy" id="390894"/>
    <lineage>
        <taxon>Eukaryota</taxon>
        <taxon>Fungi</taxon>
        <taxon>Dikarya</taxon>
        <taxon>Ascomycota</taxon>
        <taxon>Pezizomycotina</taxon>
        <taxon>Dothideomycetes</taxon>
        <taxon>Pleosporomycetidae</taxon>
        <taxon>Mytilinidiales</taxon>
        <taxon>Mytilinidiaceae</taxon>
        <taxon>Lophium</taxon>
    </lineage>
</organism>
<sequence length="335" mass="36203">MAWSSRFGNWGGRFSPFGRSGSAANSNAEVSDADFSYITSEDLATHSGHHSRHPSRSAEPEIVEWDDKNPDRATDVLLLKHRRVSYPTHFPARSIGNGDLKIGTVRSAAAKKLGVTDPARVRLFYRGRNMKYDDRPAREEGLRGDGQGSEILCVVGEVGQGAMAPGAEDGDGPRAQAGNDSKKKRRNRGGKKKKGRKSNNGAPASSSNPDFPNHTPARAEFLPIPSSVPAPRPTSAPPAPAATQGPQTALQKLDAIASNFHTTIVPLCVSFSANPPSEKSKRDFEHKKLTETILAQVLIKLDSVETGGDEEARGRRKALVREAQSLMNRLDEVVK</sequence>
<dbReference type="InterPro" id="IPR003103">
    <property type="entry name" value="BAG_domain"/>
</dbReference>
<evidence type="ECO:0000313" key="3">
    <source>
        <dbReference type="EMBL" id="KAF2503397.1"/>
    </source>
</evidence>
<feature type="compositionally biased region" description="Basic residues" evidence="1">
    <location>
        <begin position="182"/>
        <end position="197"/>
    </location>
</feature>
<name>A0A6A6RIU5_9PEZI</name>
<dbReference type="EMBL" id="MU004181">
    <property type="protein sequence ID" value="KAF2503397.1"/>
    <property type="molecule type" value="Genomic_DNA"/>
</dbReference>
<dbReference type="OrthoDB" id="417450at2759"/>
<feature type="region of interest" description="Disordered" evidence="1">
    <location>
        <begin position="162"/>
        <end position="247"/>
    </location>
</feature>
<keyword evidence="4" id="KW-1185">Reference proteome</keyword>
<dbReference type="Pfam" id="PF02179">
    <property type="entry name" value="BAG"/>
    <property type="match status" value="1"/>
</dbReference>
<proteinExistence type="predicted"/>
<feature type="compositionally biased region" description="Pro residues" evidence="1">
    <location>
        <begin position="226"/>
        <end position="240"/>
    </location>
</feature>
<feature type="compositionally biased region" description="Low complexity" evidence="1">
    <location>
        <begin position="198"/>
        <end position="209"/>
    </location>
</feature>
<dbReference type="Gene3D" id="1.20.58.120">
    <property type="entry name" value="BAG domain"/>
    <property type="match status" value="1"/>
</dbReference>
<dbReference type="Proteomes" id="UP000799750">
    <property type="component" value="Unassembled WGS sequence"/>
</dbReference>
<feature type="compositionally biased region" description="Low complexity" evidence="1">
    <location>
        <begin position="12"/>
        <end position="22"/>
    </location>
</feature>
<feature type="region of interest" description="Disordered" evidence="1">
    <location>
        <begin position="43"/>
        <end position="67"/>
    </location>
</feature>
<evidence type="ECO:0000313" key="4">
    <source>
        <dbReference type="Proteomes" id="UP000799750"/>
    </source>
</evidence>
<feature type="domain" description="BAG" evidence="2">
    <location>
        <begin position="276"/>
        <end position="334"/>
    </location>
</feature>
<dbReference type="GO" id="GO:0051087">
    <property type="term" value="F:protein-folding chaperone binding"/>
    <property type="evidence" value="ECO:0007669"/>
    <property type="project" value="InterPro"/>
</dbReference>
<dbReference type="PROSITE" id="PS51035">
    <property type="entry name" value="BAG"/>
    <property type="match status" value="1"/>
</dbReference>
<evidence type="ECO:0000256" key="1">
    <source>
        <dbReference type="SAM" id="MobiDB-lite"/>
    </source>
</evidence>
<reference evidence="3" key="1">
    <citation type="journal article" date="2020" name="Stud. Mycol.">
        <title>101 Dothideomycetes genomes: a test case for predicting lifestyles and emergence of pathogens.</title>
        <authorList>
            <person name="Haridas S."/>
            <person name="Albert R."/>
            <person name="Binder M."/>
            <person name="Bloem J."/>
            <person name="Labutti K."/>
            <person name="Salamov A."/>
            <person name="Andreopoulos B."/>
            <person name="Baker S."/>
            <person name="Barry K."/>
            <person name="Bills G."/>
            <person name="Bluhm B."/>
            <person name="Cannon C."/>
            <person name="Castanera R."/>
            <person name="Culley D."/>
            <person name="Daum C."/>
            <person name="Ezra D."/>
            <person name="Gonzalez J."/>
            <person name="Henrissat B."/>
            <person name="Kuo A."/>
            <person name="Liang C."/>
            <person name="Lipzen A."/>
            <person name="Lutzoni F."/>
            <person name="Magnuson J."/>
            <person name="Mondo S."/>
            <person name="Nolan M."/>
            <person name="Ohm R."/>
            <person name="Pangilinan J."/>
            <person name="Park H.-J."/>
            <person name="Ramirez L."/>
            <person name="Alfaro M."/>
            <person name="Sun H."/>
            <person name="Tritt A."/>
            <person name="Yoshinaga Y."/>
            <person name="Zwiers L.-H."/>
            <person name="Turgeon B."/>
            <person name="Goodwin S."/>
            <person name="Spatafora J."/>
            <person name="Crous P."/>
            <person name="Grigoriev I."/>
        </authorList>
    </citation>
    <scope>NUCLEOTIDE SEQUENCE</scope>
    <source>
        <strain evidence="3">CBS 269.34</strain>
    </source>
</reference>
<accession>A0A6A6RIU5</accession>
<dbReference type="AlphaFoldDB" id="A0A6A6RIU5"/>
<protein>
    <recommendedName>
        <fullName evidence="2">BAG domain-containing protein</fullName>
    </recommendedName>
</protein>
<evidence type="ECO:0000259" key="2">
    <source>
        <dbReference type="PROSITE" id="PS51035"/>
    </source>
</evidence>
<dbReference type="InterPro" id="IPR036533">
    <property type="entry name" value="BAG_dom_sf"/>
</dbReference>
<gene>
    <name evidence="3" type="ORF">BU16DRAFT_449803</name>
</gene>
<dbReference type="SUPFAM" id="SSF63491">
    <property type="entry name" value="BAG domain"/>
    <property type="match status" value="1"/>
</dbReference>
<dbReference type="SMART" id="SM00264">
    <property type="entry name" value="BAG"/>
    <property type="match status" value="1"/>
</dbReference>